<evidence type="ECO:0000256" key="6">
    <source>
        <dbReference type="RuleBase" id="RU363032"/>
    </source>
</evidence>
<dbReference type="PROSITE" id="PS50928">
    <property type="entry name" value="ABC_TM1"/>
    <property type="match status" value="1"/>
</dbReference>
<dbReference type="SUPFAM" id="SSF161098">
    <property type="entry name" value="MetI-like"/>
    <property type="match status" value="1"/>
</dbReference>
<reference evidence="8 9" key="1">
    <citation type="submission" date="2020-08" db="EMBL/GenBank/DDBJ databases">
        <title>Genomic Encyclopedia of Type Strains, Phase IV (KMG-IV): sequencing the most valuable type-strain genomes for metagenomic binning, comparative biology and taxonomic classification.</title>
        <authorList>
            <person name="Goeker M."/>
        </authorList>
    </citation>
    <scope>NUCLEOTIDE SEQUENCE [LARGE SCALE GENOMIC DNA]</scope>
    <source>
        <strain evidence="8 9">DSM 29514</strain>
    </source>
</reference>
<feature type="transmembrane region" description="Helical" evidence="6">
    <location>
        <begin position="353"/>
        <end position="372"/>
    </location>
</feature>
<feature type="domain" description="ABC transmembrane type-1" evidence="7">
    <location>
        <begin position="177"/>
        <end position="372"/>
    </location>
</feature>
<protein>
    <submittedName>
        <fullName evidence="8">Osmoprotectant transport system permease protein</fullName>
    </submittedName>
</protein>
<dbReference type="InterPro" id="IPR035906">
    <property type="entry name" value="MetI-like_sf"/>
</dbReference>
<dbReference type="GO" id="GO:0005886">
    <property type="term" value="C:plasma membrane"/>
    <property type="evidence" value="ECO:0007669"/>
    <property type="project" value="UniProtKB-SubCell"/>
</dbReference>
<evidence type="ECO:0000256" key="1">
    <source>
        <dbReference type="ARBA" id="ARBA00004651"/>
    </source>
</evidence>
<accession>A0A7W6PPS7</accession>
<dbReference type="PANTHER" id="PTHR30177:SF30">
    <property type="entry name" value="GLYCINE BETAINE UPTAKE SYSTEM PERMEASE PROTEIN YEHY"/>
    <property type="match status" value="1"/>
</dbReference>
<comment type="caution">
    <text evidence="8">The sequence shown here is derived from an EMBL/GenBank/DDBJ whole genome shotgun (WGS) entry which is preliminary data.</text>
</comment>
<evidence type="ECO:0000256" key="2">
    <source>
        <dbReference type="ARBA" id="ARBA00022448"/>
    </source>
</evidence>
<keyword evidence="3 6" id="KW-0812">Transmembrane</keyword>
<feature type="transmembrane region" description="Helical" evidence="6">
    <location>
        <begin position="136"/>
        <end position="157"/>
    </location>
</feature>
<dbReference type="PANTHER" id="PTHR30177">
    <property type="entry name" value="GLYCINE BETAINE/L-PROLINE TRANSPORT SYSTEM PERMEASE PROTEIN PROW"/>
    <property type="match status" value="1"/>
</dbReference>
<evidence type="ECO:0000313" key="8">
    <source>
        <dbReference type="EMBL" id="MBB4142154.1"/>
    </source>
</evidence>
<feature type="transmembrane region" description="Helical" evidence="6">
    <location>
        <begin position="326"/>
        <end position="346"/>
    </location>
</feature>
<proteinExistence type="inferred from homology"/>
<dbReference type="InterPro" id="IPR000515">
    <property type="entry name" value="MetI-like"/>
</dbReference>
<keyword evidence="2 6" id="KW-0813">Transport</keyword>
<feature type="transmembrane region" description="Helical" evidence="6">
    <location>
        <begin position="75"/>
        <end position="96"/>
    </location>
</feature>
<dbReference type="InterPro" id="IPR051204">
    <property type="entry name" value="ABC_transp_perm/SBD"/>
</dbReference>
<feature type="transmembrane region" description="Helical" evidence="6">
    <location>
        <begin position="41"/>
        <end position="63"/>
    </location>
</feature>
<dbReference type="Proteomes" id="UP000519897">
    <property type="component" value="Unassembled WGS sequence"/>
</dbReference>
<dbReference type="CDD" id="cd06261">
    <property type="entry name" value="TM_PBP2"/>
    <property type="match status" value="1"/>
</dbReference>
<comment type="subcellular location">
    <subcellularLocation>
        <location evidence="1 6">Cell membrane</location>
        <topology evidence="1 6">Multi-pass membrane protein</topology>
    </subcellularLocation>
</comment>
<gene>
    <name evidence="8" type="ORF">GGQ72_000653</name>
</gene>
<comment type="similarity">
    <text evidence="6">Belongs to the binding-protein-dependent transport system permease family.</text>
</comment>
<dbReference type="Gene3D" id="1.10.3720.10">
    <property type="entry name" value="MetI-like"/>
    <property type="match status" value="1"/>
</dbReference>
<evidence type="ECO:0000256" key="3">
    <source>
        <dbReference type="ARBA" id="ARBA00022692"/>
    </source>
</evidence>
<name>A0A7W6PPS7_9HYPH</name>
<evidence type="ECO:0000259" key="7">
    <source>
        <dbReference type="PROSITE" id="PS50928"/>
    </source>
</evidence>
<evidence type="ECO:0000256" key="5">
    <source>
        <dbReference type="ARBA" id="ARBA00023136"/>
    </source>
</evidence>
<feature type="transmembrane region" description="Helical" evidence="6">
    <location>
        <begin position="102"/>
        <end position="124"/>
    </location>
</feature>
<evidence type="ECO:0000313" key="9">
    <source>
        <dbReference type="Proteomes" id="UP000519897"/>
    </source>
</evidence>
<evidence type="ECO:0000256" key="4">
    <source>
        <dbReference type="ARBA" id="ARBA00022989"/>
    </source>
</evidence>
<dbReference type="GO" id="GO:0055085">
    <property type="term" value="P:transmembrane transport"/>
    <property type="evidence" value="ECO:0007669"/>
    <property type="project" value="InterPro"/>
</dbReference>
<keyword evidence="5 6" id="KW-0472">Membrane</keyword>
<keyword evidence="4 6" id="KW-1133">Transmembrane helix</keyword>
<dbReference type="GO" id="GO:0031460">
    <property type="term" value="P:glycine betaine transport"/>
    <property type="evidence" value="ECO:0007669"/>
    <property type="project" value="TreeGrafter"/>
</dbReference>
<dbReference type="EMBL" id="JACIEC010000001">
    <property type="protein sequence ID" value="MBB4142154.1"/>
    <property type="molecule type" value="Genomic_DNA"/>
</dbReference>
<dbReference type="AlphaFoldDB" id="A0A7W6PPS7"/>
<keyword evidence="9" id="KW-1185">Reference proteome</keyword>
<feature type="transmembrane region" description="Helical" evidence="6">
    <location>
        <begin position="258"/>
        <end position="281"/>
    </location>
</feature>
<feature type="transmembrane region" description="Helical" evidence="6">
    <location>
        <begin position="177"/>
        <end position="203"/>
    </location>
</feature>
<feature type="transmembrane region" description="Helical" evidence="6">
    <location>
        <begin position="215"/>
        <end position="238"/>
    </location>
</feature>
<feature type="transmembrane region" description="Helical" evidence="6">
    <location>
        <begin position="9"/>
        <end position="29"/>
    </location>
</feature>
<sequence>MIKQKIDKLGVVIALIAMPALLFVPFVTFKANRIVQGQPVWVFSALPAWAAACLTLVVVAVLVSAILKAGVLVRMIAACLGLVTVLVAIGLAASFLTPEGNSFARVSTASGFWMLLFAFSMLLIDALARLRPRPLVRIFLLLAGLVLLGLLARSGVWNELSLLKEFSSRADSFWREAWRHLALAVGSLVTAFAMGLPLGILCYRVERLRAAILNVLNVIQTIPSIALFGLLIAPLGWIAANLPGASELGIRGIGAAPAFIALVLYALLPIVANTVSGLVGVDTAVSNAAKGLGMTDGQILRRIELPLAMPAILTAIRIVLVQNIGMATIAALIGGGGFGVFVFHGIGQTATDLVLLGALPTVALALSAAVIMDALTELATRARKEIATA</sequence>
<feature type="transmembrane region" description="Helical" evidence="6">
    <location>
        <begin position="302"/>
        <end position="320"/>
    </location>
</feature>
<dbReference type="Pfam" id="PF00528">
    <property type="entry name" value="BPD_transp_1"/>
    <property type="match status" value="1"/>
</dbReference>
<organism evidence="8 9">
    <name type="scientific">Rhizobium rhizoryzae</name>
    <dbReference type="NCBI Taxonomy" id="451876"/>
    <lineage>
        <taxon>Bacteria</taxon>
        <taxon>Pseudomonadati</taxon>
        <taxon>Pseudomonadota</taxon>
        <taxon>Alphaproteobacteria</taxon>
        <taxon>Hyphomicrobiales</taxon>
        <taxon>Rhizobiaceae</taxon>
        <taxon>Rhizobium/Agrobacterium group</taxon>
        <taxon>Rhizobium</taxon>
    </lineage>
</organism>